<dbReference type="RefSeq" id="WP_188670647.1">
    <property type="nucleotide sequence ID" value="NZ_BMKA01000001.1"/>
</dbReference>
<proteinExistence type="predicted"/>
<dbReference type="InterPro" id="IPR016071">
    <property type="entry name" value="Staphylococal_nuclease_OB-fold"/>
</dbReference>
<dbReference type="PANTHER" id="PTHR12302">
    <property type="entry name" value="EBNA2 BINDING PROTEIN P100"/>
    <property type="match status" value="1"/>
</dbReference>
<dbReference type="SUPFAM" id="SSF50199">
    <property type="entry name" value="Staphylococcal nuclease"/>
    <property type="match status" value="1"/>
</dbReference>
<gene>
    <name evidence="3" type="ORF">GCM10011498_05340</name>
</gene>
<keyword evidence="1" id="KW-0732">Signal</keyword>
<sequence>MLRVLIALACLCAPVAADNLRIVDGDTLDLGGIRYRINGIDAPEAGQKCKTDTGKDWACGTAATDALFALTRGKTVTCQELATDGYGRIVARCFAGSTDVAREMVAQGMAWAFLKFSDEYESDQNRAKAQQRGIWQAASQTPWDYRAARWTVAAQKAPDGCAIKGNISSGGKIYHAPWSPWYNRTKISLSKGERWFCDEGEAVAAGWRAPYWK</sequence>
<feature type="domain" description="TNase-like" evidence="2">
    <location>
        <begin position="13"/>
        <end position="137"/>
    </location>
</feature>
<dbReference type="Pfam" id="PF00565">
    <property type="entry name" value="SNase"/>
    <property type="match status" value="1"/>
</dbReference>
<dbReference type="InterPro" id="IPR035437">
    <property type="entry name" value="SNase_OB-fold_sf"/>
</dbReference>
<dbReference type="AlphaFoldDB" id="A0A916QTS8"/>
<dbReference type="PROSITE" id="PS50830">
    <property type="entry name" value="TNASE_3"/>
    <property type="match status" value="1"/>
</dbReference>
<evidence type="ECO:0000259" key="2">
    <source>
        <dbReference type="PROSITE" id="PS50830"/>
    </source>
</evidence>
<dbReference type="Gene3D" id="2.40.50.90">
    <property type="match status" value="1"/>
</dbReference>
<name>A0A916QTS8_9RHOB</name>
<dbReference type="EMBL" id="BMKA01000001">
    <property type="protein sequence ID" value="GGA08375.1"/>
    <property type="molecule type" value="Genomic_DNA"/>
</dbReference>
<reference evidence="3" key="2">
    <citation type="submission" date="2020-09" db="EMBL/GenBank/DDBJ databases">
        <authorList>
            <person name="Sun Q."/>
            <person name="Zhou Y."/>
        </authorList>
    </citation>
    <scope>NUCLEOTIDE SEQUENCE</scope>
    <source>
        <strain evidence="3">CGMCC 1.15880</strain>
    </source>
</reference>
<evidence type="ECO:0000313" key="4">
    <source>
        <dbReference type="Proteomes" id="UP000628017"/>
    </source>
</evidence>
<accession>A0A916QTS8</accession>
<organism evidence="3 4">
    <name type="scientific">Neptunicoccus cionae</name>
    <dbReference type="NCBI Taxonomy" id="2035344"/>
    <lineage>
        <taxon>Bacteria</taxon>
        <taxon>Pseudomonadati</taxon>
        <taxon>Pseudomonadota</taxon>
        <taxon>Alphaproteobacteria</taxon>
        <taxon>Rhodobacterales</taxon>
        <taxon>Paracoccaceae</taxon>
        <taxon>Neptunicoccus</taxon>
    </lineage>
</organism>
<feature type="chain" id="PRO_5037018969" evidence="1">
    <location>
        <begin position="18"/>
        <end position="213"/>
    </location>
</feature>
<protein>
    <submittedName>
        <fullName evidence="3">Nuclease</fullName>
    </submittedName>
</protein>
<evidence type="ECO:0000313" key="3">
    <source>
        <dbReference type="EMBL" id="GGA08375.1"/>
    </source>
</evidence>
<dbReference type="Proteomes" id="UP000628017">
    <property type="component" value="Unassembled WGS sequence"/>
</dbReference>
<dbReference type="PANTHER" id="PTHR12302:SF26">
    <property type="entry name" value="BLR1266 PROTEIN"/>
    <property type="match status" value="1"/>
</dbReference>
<evidence type="ECO:0000256" key="1">
    <source>
        <dbReference type="SAM" id="SignalP"/>
    </source>
</evidence>
<reference evidence="3" key="1">
    <citation type="journal article" date="2014" name="Int. J. Syst. Evol. Microbiol.">
        <title>Complete genome sequence of Corynebacterium casei LMG S-19264T (=DSM 44701T), isolated from a smear-ripened cheese.</title>
        <authorList>
            <consortium name="US DOE Joint Genome Institute (JGI-PGF)"/>
            <person name="Walter F."/>
            <person name="Albersmeier A."/>
            <person name="Kalinowski J."/>
            <person name="Ruckert C."/>
        </authorList>
    </citation>
    <scope>NUCLEOTIDE SEQUENCE</scope>
    <source>
        <strain evidence="3">CGMCC 1.15880</strain>
    </source>
</reference>
<comment type="caution">
    <text evidence="3">The sequence shown here is derived from an EMBL/GenBank/DDBJ whole genome shotgun (WGS) entry which is preliminary data.</text>
</comment>
<keyword evidence="4" id="KW-1185">Reference proteome</keyword>
<feature type="signal peptide" evidence="1">
    <location>
        <begin position="1"/>
        <end position="17"/>
    </location>
</feature>
<dbReference type="SMART" id="SM00318">
    <property type="entry name" value="SNc"/>
    <property type="match status" value="1"/>
</dbReference>